<protein>
    <submittedName>
        <fullName evidence="1">Uncharacterized protein</fullName>
    </submittedName>
</protein>
<dbReference type="RefSeq" id="WP_251800500.1">
    <property type="nucleotide sequence ID" value="NZ_JAMQOL010000034.1"/>
</dbReference>
<sequence length="476" mass="51062">MFVTVQFPMADLRPFLEGTGRLNAPPWPLAEPARHFVRSLGGVQKRRRGGLTEWVGEDVYCDVRSGFSLELPSGAFRQVGLRPLWRRYYATGGFHWPGVVTRMEVGFAARIPRSLPSGMLSIAARNMAELTVNVPAAVASTSRPAPLGTCGSRLARLLLAATTSHSAANPPRNWWMRAGQPIALAEIPAARGESTSTLAVQELHTLRVENVEIPLWVLHYGPGTDRGELRRLRIHLWRIHQEREVLRIALAACLEKRLDPTTSPALRDYLAQQSKWLGKARTEGFPQRELLSHAYRLDALVEPGGLEKLKSMLGQLGPGLVHSVVSVAGQNAGSAHATNVIVYQSGGRMVVHEGSGQHVDVGGGTVGNIVGGDVDNSTLVGVQNVTDSWKTFAAGTDMKQLAEELAVLRASLKQQATTPEHDIAVAEIAKAEVAATAEEPEEARSALKKAGTWAFGVATSIGVAIAAGAIKAATGL</sequence>
<keyword evidence="2" id="KW-1185">Reference proteome</keyword>
<comment type="caution">
    <text evidence="1">The sequence shown here is derived from an EMBL/GenBank/DDBJ whole genome shotgun (WGS) entry which is preliminary data.</text>
</comment>
<dbReference type="EMBL" id="JAMQOL010000034">
    <property type="protein sequence ID" value="MCM4080721.1"/>
    <property type="molecule type" value="Genomic_DNA"/>
</dbReference>
<organism evidence="1 2">
    <name type="scientific">Paractinoplanes hotanensis</name>
    <dbReference type="NCBI Taxonomy" id="2906497"/>
    <lineage>
        <taxon>Bacteria</taxon>
        <taxon>Bacillati</taxon>
        <taxon>Actinomycetota</taxon>
        <taxon>Actinomycetes</taxon>
        <taxon>Micromonosporales</taxon>
        <taxon>Micromonosporaceae</taxon>
        <taxon>Paractinoplanes</taxon>
    </lineage>
</organism>
<gene>
    <name evidence="1" type="ORF">LXN57_24385</name>
</gene>
<reference evidence="1 2" key="1">
    <citation type="submission" date="2022-06" db="EMBL/GenBank/DDBJ databases">
        <title>Actinoplanes abujensis sp. nov., isolated from Nigerian arid soil.</title>
        <authorList>
            <person name="Ding P."/>
        </authorList>
    </citation>
    <scope>NUCLEOTIDE SEQUENCE [LARGE SCALE GENOMIC DNA]</scope>
    <source>
        <strain evidence="2">TRM88002</strain>
    </source>
</reference>
<proteinExistence type="predicted"/>
<evidence type="ECO:0000313" key="1">
    <source>
        <dbReference type="EMBL" id="MCM4080721.1"/>
    </source>
</evidence>
<evidence type="ECO:0000313" key="2">
    <source>
        <dbReference type="Proteomes" id="UP001523216"/>
    </source>
</evidence>
<dbReference type="Proteomes" id="UP001523216">
    <property type="component" value="Unassembled WGS sequence"/>
</dbReference>
<name>A0ABT0Y3U4_9ACTN</name>
<accession>A0ABT0Y3U4</accession>